<name>A0ABT8SNI0_9CAUL</name>
<feature type="chain" id="PRO_5046981717" evidence="1">
    <location>
        <begin position="19"/>
        <end position="462"/>
    </location>
</feature>
<feature type="signal peptide" evidence="1">
    <location>
        <begin position="1"/>
        <end position="18"/>
    </location>
</feature>
<dbReference type="PANTHER" id="PTHR46825:SF9">
    <property type="entry name" value="BETA-LACTAMASE-RELATED DOMAIN-CONTAINING PROTEIN"/>
    <property type="match status" value="1"/>
</dbReference>
<keyword evidence="1" id="KW-0732">Signal</keyword>
<gene>
    <name evidence="3" type="ORF">Q0812_11470</name>
</gene>
<dbReference type="EMBL" id="JAUKTR010000005">
    <property type="protein sequence ID" value="MDO1560046.1"/>
    <property type="molecule type" value="Genomic_DNA"/>
</dbReference>
<dbReference type="SUPFAM" id="SSF56601">
    <property type="entry name" value="beta-lactamase/transpeptidase-like"/>
    <property type="match status" value="1"/>
</dbReference>
<keyword evidence="3" id="KW-0378">Hydrolase</keyword>
<organism evidence="3 4">
    <name type="scientific">Peiella sedimenti</name>
    <dbReference type="NCBI Taxonomy" id="3061083"/>
    <lineage>
        <taxon>Bacteria</taxon>
        <taxon>Pseudomonadati</taxon>
        <taxon>Pseudomonadota</taxon>
        <taxon>Alphaproteobacteria</taxon>
        <taxon>Caulobacterales</taxon>
        <taxon>Caulobacteraceae</taxon>
        <taxon>Peiella</taxon>
    </lineage>
</organism>
<proteinExistence type="predicted"/>
<reference evidence="3" key="1">
    <citation type="submission" date="2023-07" db="EMBL/GenBank/DDBJ databases">
        <title>Brevundimonas soil sp. nov., isolated from the soil of chemical plant.</title>
        <authorList>
            <person name="Wu N."/>
        </authorList>
    </citation>
    <scope>NUCLEOTIDE SEQUENCE</scope>
    <source>
        <strain evidence="3">XZ-24</strain>
    </source>
</reference>
<dbReference type="PANTHER" id="PTHR46825">
    <property type="entry name" value="D-ALANYL-D-ALANINE-CARBOXYPEPTIDASE/ENDOPEPTIDASE AMPH"/>
    <property type="match status" value="1"/>
</dbReference>
<dbReference type="EC" id="3.1.1.103" evidence="3"/>
<evidence type="ECO:0000313" key="4">
    <source>
        <dbReference type="Proteomes" id="UP001169063"/>
    </source>
</evidence>
<dbReference type="InterPro" id="IPR050491">
    <property type="entry name" value="AmpC-like"/>
</dbReference>
<evidence type="ECO:0000256" key="1">
    <source>
        <dbReference type="SAM" id="SignalP"/>
    </source>
</evidence>
<evidence type="ECO:0000313" key="3">
    <source>
        <dbReference type="EMBL" id="MDO1560046.1"/>
    </source>
</evidence>
<dbReference type="GO" id="GO:0016787">
    <property type="term" value="F:hydrolase activity"/>
    <property type="evidence" value="ECO:0007669"/>
    <property type="project" value="UniProtKB-KW"/>
</dbReference>
<dbReference type="Gene3D" id="3.40.710.10">
    <property type="entry name" value="DD-peptidase/beta-lactamase superfamily"/>
    <property type="match status" value="1"/>
</dbReference>
<dbReference type="Pfam" id="PF00144">
    <property type="entry name" value="Beta-lactamase"/>
    <property type="match status" value="1"/>
</dbReference>
<sequence>MIRILSVFAVLLVASAAATEPYADYMQARLALGHFNGSVGVYQNGEPLFEGGYGWSDLEFTTEAQADTRYAVASITKQFTAVAVLQLQEAGRLRLGDSICLHLTPCPEGWRPITIQHLLQHESGLVDYEEPRGLGSPDYLAFVVKPDHIDRIVSEAAEAPLEFTPGTRFHYSNTGYVVLSRMIEQVSGETFDAYMRGHVLEPAGMTQSSIIGSAVASRLAHGYELAGQNLRRYAEGRDIRSGADIRPAVMGRFSGAHGDANLVSTVGDLARWTRALKSGRLISAQSLEMMLTPGRAQYGLGVEVSVVEGRRRVTHTGGLPGYAARLTWYPDEDLTIAVLSNLTGSQFSRVSNDLEAITRGQPYTQPRAYRIVDLPQETLGLLAGAYAMPNGEASITLTENGLEYRAPGGARALLMPLGPTSFYVPLVEGEMTLDGQALVLRYRGIEAHGRRVTEGGGGAAGS</sequence>
<protein>
    <submittedName>
        <fullName evidence="3">Serine hydrolase domain-containing protein</fullName>
        <ecNumber evidence="3">3.1.1.103</ecNumber>
    </submittedName>
</protein>
<dbReference type="Proteomes" id="UP001169063">
    <property type="component" value="Unassembled WGS sequence"/>
</dbReference>
<accession>A0ABT8SNI0</accession>
<dbReference type="RefSeq" id="WP_302110477.1">
    <property type="nucleotide sequence ID" value="NZ_JAUKTR010000005.1"/>
</dbReference>
<evidence type="ECO:0000259" key="2">
    <source>
        <dbReference type="Pfam" id="PF00144"/>
    </source>
</evidence>
<keyword evidence="4" id="KW-1185">Reference proteome</keyword>
<feature type="domain" description="Beta-lactamase-related" evidence="2">
    <location>
        <begin position="36"/>
        <end position="352"/>
    </location>
</feature>
<dbReference type="InterPro" id="IPR012338">
    <property type="entry name" value="Beta-lactam/transpept-like"/>
</dbReference>
<dbReference type="InterPro" id="IPR001466">
    <property type="entry name" value="Beta-lactam-related"/>
</dbReference>
<comment type="caution">
    <text evidence="3">The sequence shown here is derived from an EMBL/GenBank/DDBJ whole genome shotgun (WGS) entry which is preliminary data.</text>
</comment>